<dbReference type="Proteomes" id="UP000324897">
    <property type="component" value="Unassembled WGS sequence"/>
</dbReference>
<feature type="non-terminal residue" evidence="3">
    <location>
        <position position="1"/>
    </location>
</feature>
<organism evidence="3 4">
    <name type="scientific">Eragrostis curvula</name>
    <name type="common">weeping love grass</name>
    <dbReference type="NCBI Taxonomy" id="38414"/>
    <lineage>
        <taxon>Eukaryota</taxon>
        <taxon>Viridiplantae</taxon>
        <taxon>Streptophyta</taxon>
        <taxon>Embryophyta</taxon>
        <taxon>Tracheophyta</taxon>
        <taxon>Spermatophyta</taxon>
        <taxon>Magnoliopsida</taxon>
        <taxon>Liliopsida</taxon>
        <taxon>Poales</taxon>
        <taxon>Poaceae</taxon>
        <taxon>PACMAD clade</taxon>
        <taxon>Chloridoideae</taxon>
        <taxon>Eragrostideae</taxon>
        <taxon>Eragrostidinae</taxon>
        <taxon>Eragrostis</taxon>
    </lineage>
</organism>
<feature type="region of interest" description="Disordered" evidence="1">
    <location>
        <begin position="437"/>
        <end position="462"/>
    </location>
</feature>
<dbReference type="AlphaFoldDB" id="A0A5J9VK00"/>
<evidence type="ECO:0000313" key="3">
    <source>
        <dbReference type="EMBL" id="TVU35911.1"/>
    </source>
</evidence>
<protein>
    <submittedName>
        <fullName evidence="3">Uncharacterized protein</fullName>
    </submittedName>
</protein>
<accession>A0A5J9VK00</accession>
<reference evidence="3 4" key="1">
    <citation type="journal article" date="2019" name="Sci. Rep.">
        <title>A high-quality genome of Eragrostis curvula grass provides insights into Poaceae evolution and supports new strategies to enhance forage quality.</title>
        <authorList>
            <person name="Carballo J."/>
            <person name="Santos B.A.C.M."/>
            <person name="Zappacosta D."/>
            <person name="Garbus I."/>
            <person name="Selva J.P."/>
            <person name="Gallo C.A."/>
            <person name="Diaz A."/>
            <person name="Albertini E."/>
            <person name="Caccamo M."/>
            <person name="Echenique V."/>
        </authorList>
    </citation>
    <scope>NUCLEOTIDE SEQUENCE [LARGE SCALE GENOMIC DNA]</scope>
    <source>
        <strain evidence="4">cv. Victoria</strain>
        <tissue evidence="3">Leaf</tissue>
    </source>
</reference>
<evidence type="ECO:0000256" key="1">
    <source>
        <dbReference type="SAM" id="MobiDB-lite"/>
    </source>
</evidence>
<feature type="compositionally biased region" description="Polar residues" evidence="1">
    <location>
        <begin position="440"/>
        <end position="452"/>
    </location>
</feature>
<keyword evidence="2" id="KW-0812">Transmembrane</keyword>
<dbReference type="InterPro" id="IPR011989">
    <property type="entry name" value="ARM-like"/>
</dbReference>
<dbReference type="InterPro" id="IPR016024">
    <property type="entry name" value="ARM-type_fold"/>
</dbReference>
<keyword evidence="2" id="KW-1133">Transmembrane helix</keyword>
<dbReference type="OrthoDB" id="685383at2759"/>
<feature type="compositionally biased region" description="Basic and acidic residues" evidence="1">
    <location>
        <begin position="453"/>
        <end position="462"/>
    </location>
</feature>
<evidence type="ECO:0000313" key="4">
    <source>
        <dbReference type="Proteomes" id="UP000324897"/>
    </source>
</evidence>
<feature type="transmembrane region" description="Helical" evidence="2">
    <location>
        <begin position="169"/>
        <end position="195"/>
    </location>
</feature>
<dbReference type="PANTHER" id="PTHR33115">
    <property type="entry name" value="ARM REPEAT SUPERFAMILY PROTEIN"/>
    <property type="match status" value="1"/>
</dbReference>
<dbReference type="Gene3D" id="1.25.10.10">
    <property type="entry name" value="Leucine-rich Repeat Variant"/>
    <property type="match status" value="1"/>
</dbReference>
<feature type="transmembrane region" description="Helical" evidence="2">
    <location>
        <begin position="31"/>
        <end position="54"/>
    </location>
</feature>
<dbReference type="SUPFAM" id="SSF48371">
    <property type="entry name" value="ARM repeat"/>
    <property type="match status" value="1"/>
</dbReference>
<dbReference type="Gramene" id="TVU35911">
    <property type="protein sequence ID" value="TVU35911"/>
    <property type="gene ID" value="EJB05_17818"/>
</dbReference>
<feature type="transmembrane region" description="Helical" evidence="2">
    <location>
        <begin position="74"/>
        <end position="97"/>
    </location>
</feature>
<comment type="caution">
    <text evidence="3">The sequence shown here is derived from an EMBL/GenBank/DDBJ whole genome shotgun (WGS) entry which is preliminary data.</text>
</comment>
<dbReference type="EMBL" id="RWGY01000009">
    <property type="protein sequence ID" value="TVU35911.1"/>
    <property type="molecule type" value="Genomic_DNA"/>
</dbReference>
<name>A0A5J9VK00_9POAL</name>
<sequence length="870" mass="96644">MWALLIACFVDATYQSPKLFTTAEYILKPNMQVHLLAILLGYIATAVAVFLLNFRPRRLTYLTSTPSGRKLVSLAKVVSAVWLASGLVLDILPITVLNSDIGYAFYLFNTPFTIVVLSLGSLQKPADSLFGRWLDAIVHILFLWDLVFPFPAYFFYFLSAHPSQRVRTLLSFILLLLLLLIGNLQIPTAAVQVVLSSWRFQRLLDHHDYSPLPQDGTENMVPSIEVFYVLTICQGSLYIMASILGFFSFFPRRSLVREFKFCGRRGAKAIDVYYQRAYRTCMETGLLASRRTVSLASFTVESLRSMSSRVQLAGVLILDNLLSQETNSSEKLKSRIISSEKSVSKLIGMLRWSHVQDRDIRLFAARATTKLAGSIKIAEIPTMLKLVSSLLDAGNQPARHEDSLFHAQVTADRVTAAGLVIAENVVANQSMVQEYVAQPDSRTGENTSSSQPRDGHHGESNKNRGCSWVRRCWEGMKEKWSIPEEPPLTHQDSLPVLGMVILEKLACDLDNCAEMLKATDLISKIIGLISYTTCNKSNNYEGHNAVICSSLHLVRRLAGTEGKNGVTARRKLWESPLLLDNLASILEDNRSSPEVWKPTMGIIAMLALDEDARREIGSTQVIIGKLIHTFLGSNDQSLRIAAGEALTNLTMDNTANCSAILEEPGYELVKDLKDMLCKDEYRIYIYVAARLLQNLCAHSRDKLMSHTGASEHLRSALPAVMENIVSAEGKQLETLIGLASQICSISECFVFELDSQTDIAGLVKKLVSTLNSNRKPSPEYPRMRRVIIELVISLARSYPGYRTMLIEEGVMEALSKAARTPSKVEKYRVFSGDVGVVAECGIPLRNLVERAKELIGFATPAPGAQPDDHA</sequence>
<feature type="transmembrane region" description="Helical" evidence="2">
    <location>
        <begin position="103"/>
        <end position="122"/>
    </location>
</feature>
<feature type="transmembrane region" description="Helical" evidence="2">
    <location>
        <begin position="134"/>
        <end position="157"/>
    </location>
</feature>
<gene>
    <name evidence="3" type="ORF">EJB05_17818</name>
</gene>
<proteinExistence type="predicted"/>
<keyword evidence="4" id="KW-1185">Reference proteome</keyword>
<evidence type="ECO:0000256" key="2">
    <source>
        <dbReference type="SAM" id="Phobius"/>
    </source>
</evidence>
<feature type="transmembrane region" description="Helical" evidence="2">
    <location>
        <begin position="226"/>
        <end position="250"/>
    </location>
</feature>
<dbReference type="PANTHER" id="PTHR33115:SF43">
    <property type="entry name" value="BLE2 PROTEIN"/>
    <property type="match status" value="1"/>
</dbReference>
<keyword evidence="2" id="KW-0472">Membrane</keyword>